<organism evidence="1 2">
    <name type="scientific">Pseudozyma antarctica (strain T-34)</name>
    <name type="common">Yeast</name>
    <name type="synonym">Candida antarctica</name>
    <dbReference type="NCBI Taxonomy" id="1151754"/>
    <lineage>
        <taxon>Eukaryota</taxon>
        <taxon>Fungi</taxon>
        <taxon>Dikarya</taxon>
        <taxon>Basidiomycota</taxon>
        <taxon>Ustilaginomycotina</taxon>
        <taxon>Ustilaginomycetes</taxon>
        <taxon>Ustilaginales</taxon>
        <taxon>Ustilaginaceae</taxon>
        <taxon>Moesziomyces</taxon>
    </lineage>
</organism>
<protein>
    <submittedName>
        <fullName evidence="1">Uncharacterized protein</fullName>
    </submittedName>
</protein>
<reference evidence="2" key="1">
    <citation type="journal article" date="2013" name="Genome Announc.">
        <title>Genome sequence of the basidiomycetous yeast Pseudozyma antarctica T-34, a producer of the glycolipid biosurfactants mannosylerythritol lipids.</title>
        <authorList>
            <person name="Morita T."/>
            <person name="Koike H."/>
            <person name="Koyama Y."/>
            <person name="Hagiwara H."/>
            <person name="Ito E."/>
            <person name="Fukuoka T."/>
            <person name="Imura T."/>
            <person name="Machida M."/>
            <person name="Kitamoto D."/>
        </authorList>
    </citation>
    <scope>NUCLEOTIDE SEQUENCE [LARGE SCALE GENOMIC DNA]</scope>
    <source>
        <strain evidence="2">T-34</strain>
    </source>
</reference>
<dbReference type="AlphaFoldDB" id="M9LZX0"/>
<dbReference type="OrthoDB" id="10387270at2759"/>
<gene>
    <name evidence="1" type="ORF">PANT_22c00145</name>
</gene>
<evidence type="ECO:0000313" key="2">
    <source>
        <dbReference type="Proteomes" id="UP000011976"/>
    </source>
</evidence>
<name>M9LZX0_PSEA3</name>
<evidence type="ECO:0000313" key="1">
    <source>
        <dbReference type="EMBL" id="GAC76664.1"/>
    </source>
</evidence>
<sequence length="308" mass="35317">MLLLLLTLSRSGFAYEDPTAEASRQQERQFKPQLEAFRREYREAFPLHLDLYPKPKEHTVLFVYPDSIHRPFRDLLQNGLEKPASRVLQRLERLHVETKKTLLSSFHPDMIERQPSPVRNQHLDTFIALTAWMSEEQSQLVDHVGRRNVDLHLGFFRKVRDLATIATAMPTPPTFSSPHYICNDFIAKCGIQPPFLEPLPPRLTTHLSPNKPVMNFSIFQAVLAASWAMCVVASAPRCTFRFTEDGLQAPYGCPHNEGWTHCCLVPYSRYNAAHPEYSTYTGVCQIDPYIPPGSTDICKRLADRNIIQ</sequence>
<dbReference type="EMBL" id="DF196788">
    <property type="protein sequence ID" value="GAC76664.1"/>
    <property type="molecule type" value="Genomic_DNA"/>
</dbReference>
<dbReference type="Proteomes" id="UP000011976">
    <property type="component" value="Unassembled WGS sequence"/>
</dbReference>
<accession>M9LZX0</accession>
<proteinExistence type="predicted"/>